<dbReference type="Proteomes" id="UP000617628">
    <property type="component" value="Unassembled WGS sequence"/>
</dbReference>
<dbReference type="EMBL" id="JAENIL010000041">
    <property type="protein sequence ID" value="MBK1879106.1"/>
    <property type="molecule type" value="Genomic_DNA"/>
</dbReference>
<evidence type="ECO:0000256" key="1">
    <source>
        <dbReference type="SAM" id="MobiDB-lite"/>
    </source>
</evidence>
<gene>
    <name evidence="2" type="ORF">JIN87_19635</name>
</gene>
<keyword evidence="3" id="KW-1185">Reference proteome</keyword>
<dbReference type="AlphaFoldDB" id="A0A934S1W7"/>
<feature type="region of interest" description="Disordered" evidence="1">
    <location>
        <begin position="166"/>
        <end position="188"/>
    </location>
</feature>
<feature type="compositionally biased region" description="Acidic residues" evidence="1">
    <location>
        <begin position="168"/>
        <end position="180"/>
    </location>
</feature>
<comment type="caution">
    <text evidence="2">The sequence shown here is derived from an EMBL/GenBank/DDBJ whole genome shotgun (WGS) entry which is preliminary data.</text>
</comment>
<dbReference type="RefSeq" id="WP_200357320.1">
    <property type="nucleotide sequence ID" value="NZ_JAENIL010000041.1"/>
</dbReference>
<sequence>MRSLLLSFLLFCSLLCGEEGGAVDQEPVEGAPVFFANELVDDLPLKTELYSVFPLVEVVGFDYEFRVNSLYGEFRARGRDGLGELLREIEAIEKLNRVSQGEAFASALSDGFTEPVMTTYGVARRPVRSITGLPGGMVRYLGGKVYQVRRGSGKVMEKVKEFRTKDSELEEEQAEVEEEKEGLGKSAGRLSRKHLGHDNAKRKWARRLGVDPYSNNEALQEALGRIAWASSLGGFADDFVVPSHEVFSYAGKARELVWDRPGYQIEREMVGMLKKDGVSKELIQEFRDADMFSLTEKLELCLAFCEFESDRAATTGLKYALEVESVEDATLFLDTVELLIRYHNQVGRLVSVGDKRGMIYAYSINGYEIYPFAVDYLHWTPLVYEALLDEELKAERREIWVSGTVSPIAKMRLRHHGWQVFDQVGR</sequence>
<organism evidence="2 3">
    <name type="scientific">Pelagicoccus mobilis</name>
    <dbReference type="NCBI Taxonomy" id="415221"/>
    <lineage>
        <taxon>Bacteria</taxon>
        <taxon>Pseudomonadati</taxon>
        <taxon>Verrucomicrobiota</taxon>
        <taxon>Opitutia</taxon>
        <taxon>Puniceicoccales</taxon>
        <taxon>Pelagicoccaceae</taxon>
        <taxon>Pelagicoccus</taxon>
    </lineage>
</organism>
<name>A0A934S1W7_9BACT</name>
<proteinExistence type="predicted"/>
<evidence type="ECO:0000313" key="3">
    <source>
        <dbReference type="Proteomes" id="UP000617628"/>
    </source>
</evidence>
<evidence type="ECO:0000313" key="2">
    <source>
        <dbReference type="EMBL" id="MBK1879106.1"/>
    </source>
</evidence>
<protein>
    <submittedName>
        <fullName evidence="2">Uncharacterized protein</fullName>
    </submittedName>
</protein>
<reference evidence="2" key="1">
    <citation type="submission" date="2021-01" db="EMBL/GenBank/DDBJ databases">
        <title>Modified the classification status of verrucomicrobia.</title>
        <authorList>
            <person name="Feng X."/>
        </authorList>
    </citation>
    <scope>NUCLEOTIDE SEQUENCE</scope>
    <source>
        <strain evidence="2">KCTC 13126</strain>
    </source>
</reference>
<accession>A0A934S1W7</accession>